<dbReference type="EMBL" id="JH431832">
    <property type="status" value="NOT_ANNOTATED_CDS"/>
    <property type="molecule type" value="Genomic_DNA"/>
</dbReference>
<keyword evidence="9 14" id="KW-0256">Endoplasmic reticulum</keyword>
<evidence type="ECO:0000256" key="11">
    <source>
        <dbReference type="ARBA" id="ARBA00023136"/>
    </source>
</evidence>
<dbReference type="GO" id="GO:0004377">
    <property type="term" value="F:GDP-Man:Man(3)GlcNAc(2)-PP-Dol alpha-1,2-mannosyltransferase activity"/>
    <property type="evidence" value="ECO:0007669"/>
    <property type="project" value="UniProtKB-UniRule"/>
</dbReference>
<dbReference type="eggNOG" id="KOG1387">
    <property type="taxonomic scope" value="Eukaryota"/>
</dbReference>
<comment type="similarity">
    <text evidence="3 14">Belongs to the glycosyltransferase group 1 family. Glycosyltransferase 4 subfamily.</text>
</comment>
<keyword evidence="7 14" id="KW-0808">Transferase</keyword>
<dbReference type="STRING" id="126957.T1J3V9"/>
<dbReference type="OMA" id="ARLYGWV"/>
<evidence type="ECO:0000256" key="5">
    <source>
        <dbReference type="ARBA" id="ARBA00022018"/>
    </source>
</evidence>
<dbReference type="Pfam" id="PF15924">
    <property type="entry name" value="ALG11_N"/>
    <property type="match status" value="1"/>
</dbReference>
<evidence type="ECO:0000256" key="14">
    <source>
        <dbReference type="RuleBase" id="RU367051"/>
    </source>
</evidence>
<dbReference type="Proteomes" id="UP000014500">
    <property type="component" value="Unassembled WGS sequence"/>
</dbReference>
<reference evidence="17" key="2">
    <citation type="submission" date="2015-02" db="UniProtKB">
        <authorList>
            <consortium name="EnsemblMetazoa"/>
        </authorList>
    </citation>
    <scope>IDENTIFICATION</scope>
</reference>
<dbReference type="HOGENOM" id="CLU_017896_1_1_1"/>
<dbReference type="PhylomeDB" id="T1J3V9"/>
<evidence type="ECO:0000256" key="6">
    <source>
        <dbReference type="ARBA" id="ARBA00022676"/>
    </source>
</evidence>
<dbReference type="PANTHER" id="PTHR45919">
    <property type="entry name" value="GDP-MAN:MAN(3)GLCNAC(2)-PP-DOL ALPHA-1,2-MANNOSYLTRANSFERASE"/>
    <property type="match status" value="1"/>
</dbReference>
<comment type="subcellular location">
    <subcellularLocation>
        <location evidence="1">Endoplasmic reticulum membrane</location>
        <topology evidence="1">Single-pass membrane protein</topology>
    </subcellularLocation>
</comment>
<dbReference type="InterPro" id="IPR001296">
    <property type="entry name" value="Glyco_trans_1"/>
</dbReference>
<proteinExistence type="inferred from homology"/>
<evidence type="ECO:0000256" key="9">
    <source>
        <dbReference type="ARBA" id="ARBA00022824"/>
    </source>
</evidence>
<keyword evidence="10 14" id="KW-1133">Transmembrane helix</keyword>
<keyword evidence="18" id="KW-1185">Reference proteome</keyword>
<feature type="transmembrane region" description="Helical" evidence="14">
    <location>
        <begin position="241"/>
        <end position="262"/>
    </location>
</feature>
<dbReference type="Gene3D" id="3.40.50.2000">
    <property type="entry name" value="Glycogen Phosphorylase B"/>
    <property type="match status" value="1"/>
</dbReference>
<evidence type="ECO:0000259" key="15">
    <source>
        <dbReference type="Pfam" id="PF00534"/>
    </source>
</evidence>
<reference evidence="18" key="1">
    <citation type="submission" date="2011-05" db="EMBL/GenBank/DDBJ databases">
        <authorList>
            <person name="Richards S.R."/>
            <person name="Qu J."/>
            <person name="Jiang H."/>
            <person name="Jhangiani S.N."/>
            <person name="Agravi P."/>
            <person name="Goodspeed R."/>
            <person name="Gross S."/>
            <person name="Mandapat C."/>
            <person name="Jackson L."/>
            <person name="Mathew T."/>
            <person name="Pu L."/>
            <person name="Thornton R."/>
            <person name="Saada N."/>
            <person name="Wilczek-Boney K.B."/>
            <person name="Lee S."/>
            <person name="Kovar C."/>
            <person name="Wu Y."/>
            <person name="Scherer S.E."/>
            <person name="Worley K.C."/>
            <person name="Muzny D.M."/>
            <person name="Gibbs R."/>
        </authorList>
    </citation>
    <scope>NUCLEOTIDE SEQUENCE</scope>
    <source>
        <strain evidence="18">Brora</strain>
    </source>
</reference>
<evidence type="ECO:0000259" key="16">
    <source>
        <dbReference type="Pfam" id="PF15924"/>
    </source>
</evidence>
<feature type="transmembrane region" description="Helical" evidence="14">
    <location>
        <begin position="20"/>
        <end position="46"/>
    </location>
</feature>
<evidence type="ECO:0000313" key="18">
    <source>
        <dbReference type="Proteomes" id="UP000014500"/>
    </source>
</evidence>
<accession>T1J3V9</accession>
<keyword evidence="11 14" id="KW-0472">Membrane</keyword>
<dbReference type="PANTHER" id="PTHR45919:SF1">
    <property type="entry name" value="GDP-MAN:MAN(3)GLCNAC(2)-PP-DOL ALPHA-1,2-MANNOSYLTRANSFERASE"/>
    <property type="match status" value="1"/>
</dbReference>
<evidence type="ECO:0000256" key="2">
    <source>
        <dbReference type="ARBA" id="ARBA00004922"/>
    </source>
</evidence>
<keyword evidence="6 14" id="KW-0328">Glycosyltransferase</keyword>
<dbReference type="CDD" id="cd03806">
    <property type="entry name" value="GT4_ALG11-like"/>
    <property type="match status" value="1"/>
</dbReference>
<dbReference type="GO" id="GO:0005789">
    <property type="term" value="C:endoplasmic reticulum membrane"/>
    <property type="evidence" value="ECO:0007669"/>
    <property type="project" value="UniProtKB-SubCell"/>
</dbReference>
<dbReference type="AlphaFoldDB" id="T1J3V9"/>
<evidence type="ECO:0000256" key="3">
    <source>
        <dbReference type="ARBA" id="ARBA00009481"/>
    </source>
</evidence>
<comment type="catalytic activity">
    <reaction evidence="12 14">
        <text>an alpha-D-Man-(1-&gt;3)-[alpha-D-Man-(1-&gt;6)]-beta-D-Man-(1-&gt;4)-beta-D-GlcNAc-(1-&gt;4)-alpha-D-GlcNAc-diphospho-di-trans,poly-cis-dolichol + 2 GDP-alpha-D-mannose = an alpha-D-Man-(1-&gt;2)-alpha-D-Man-(1-&gt;2)-alpha-D-Man-(1-&gt;3)-[alpha-D-Man-(1-&gt;6)]-beta-D-Man-(1-&gt;4)-beta-D-GlcNAc-(1-&gt;4)-alpha-D-GlcNAc-diphospho-di-trans,poly-cis-dolichol + 2 GDP + 2 H(+)</text>
        <dbReference type="Rhea" id="RHEA:29523"/>
        <dbReference type="Rhea" id="RHEA-COMP:19515"/>
        <dbReference type="Rhea" id="RHEA-COMP:19516"/>
        <dbReference type="ChEBI" id="CHEBI:15378"/>
        <dbReference type="ChEBI" id="CHEBI:57527"/>
        <dbReference type="ChEBI" id="CHEBI:58189"/>
        <dbReference type="ChEBI" id="CHEBI:132511"/>
        <dbReference type="ChEBI" id="CHEBI:132515"/>
        <dbReference type="EC" id="2.4.1.131"/>
    </reaction>
    <physiologicalReaction direction="left-to-right" evidence="12 14">
        <dbReference type="Rhea" id="RHEA:29524"/>
    </physiologicalReaction>
</comment>
<name>T1J3V9_STRMM</name>
<comment type="pathway">
    <text evidence="2 14">Protein modification; protein glycosylation.</text>
</comment>
<feature type="domain" description="ALG11 mannosyltransferase N-terminal" evidence="16">
    <location>
        <begin position="70"/>
        <end position="275"/>
    </location>
</feature>
<evidence type="ECO:0000256" key="10">
    <source>
        <dbReference type="ARBA" id="ARBA00022989"/>
    </source>
</evidence>
<dbReference type="InterPro" id="IPR031814">
    <property type="entry name" value="ALG11_N"/>
</dbReference>
<dbReference type="EnsemblMetazoa" id="SMAR008282-RA">
    <property type="protein sequence ID" value="SMAR008282-PA"/>
    <property type="gene ID" value="SMAR008282"/>
</dbReference>
<evidence type="ECO:0000256" key="1">
    <source>
        <dbReference type="ARBA" id="ARBA00004389"/>
    </source>
</evidence>
<evidence type="ECO:0000256" key="12">
    <source>
        <dbReference type="ARBA" id="ARBA00045065"/>
    </source>
</evidence>
<organism evidence="17 18">
    <name type="scientific">Strigamia maritima</name>
    <name type="common">European centipede</name>
    <name type="synonym">Geophilus maritimus</name>
    <dbReference type="NCBI Taxonomy" id="126957"/>
    <lineage>
        <taxon>Eukaryota</taxon>
        <taxon>Metazoa</taxon>
        <taxon>Ecdysozoa</taxon>
        <taxon>Arthropoda</taxon>
        <taxon>Myriapoda</taxon>
        <taxon>Chilopoda</taxon>
        <taxon>Pleurostigmophora</taxon>
        <taxon>Geophilomorpha</taxon>
        <taxon>Linotaeniidae</taxon>
        <taxon>Strigamia</taxon>
    </lineage>
</organism>
<evidence type="ECO:0000256" key="7">
    <source>
        <dbReference type="ARBA" id="ARBA00022679"/>
    </source>
</evidence>
<dbReference type="InterPro" id="IPR038013">
    <property type="entry name" value="ALG11"/>
</dbReference>
<evidence type="ECO:0000313" key="17">
    <source>
        <dbReference type="EnsemblMetazoa" id="SMAR008282-PA"/>
    </source>
</evidence>
<comment type="function">
    <text evidence="13">GDP-Man:Man(3)GlcNAc(2)-PP-Dol alpha-1,2-mannosyltransferase that operates in the biosynthetic pathway of dolichol-linked oligosaccharides, the glycan precursors employed in protein asparagine (N)-glycosylation. The assembly of dolichol-linked oligosaccharides begins on the cytosolic side of the endoplasmic reticulum membrane and finishes in its lumen. The sequential addition of sugars to dolichol pyrophosphate produces dolichol-linked oligosaccharides containing fourteen sugars, including two GlcNAcs, nine mannoses and three glucoses. Once assembled, the oligosaccharide is transferred from the lipid to nascent proteins by oligosaccharyltransferases. Catalyzes, on the cytoplasmic face of the endoplasmic reticulum, the addition of the fourth and fifth mannose residues to the dolichol-linked oligosaccharide chain, to produce Man(5)GlcNAc(2)-PP-dolichol core oligosaccharide. Man(5)GlcNAc(2)-PP-dolichol is a substrate for ALG3, the following enzyme in the biosynthetic pathway.</text>
</comment>
<feature type="domain" description="Glycosyl transferase family 1" evidence="15">
    <location>
        <begin position="308"/>
        <end position="468"/>
    </location>
</feature>
<dbReference type="UniPathway" id="UPA00378"/>
<evidence type="ECO:0000256" key="4">
    <source>
        <dbReference type="ARBA" id="ARBA00012645"/>
    </source>
</evidence>
<sequence>MFHLHCLFSLFKDTVVNLLLIGMHLLWIASVCAVFVVVMFTLLYWITKRLLLLRHKIQHKNFQSKNLDVSIGFFHPYCNAGGGGERVLWCAVKAIQEKYPQVRCIIYTGDNDASPDEILKKAKQRFNISIDQPVEFIYLKWRRAVESDLYPHCTLLAQSLASMVLGFEALLKFVPTVYLDTMGYAFTIPIFKYLGSCRVGCYVHYPTISTDMLATVAKRRANYNNAGVIAKSPMLSEAKLFYYHMFAYFYAVVGKTCQLVMVNSSWTKMHILDLWRIPEVTFCVYPPCDVSSFEEIPIESAMDPKLTKNIVSVAQFRPEKDHTLQIRSFNQFLLSISENERLMYKLILIGGCRHSEDEELVKSELDVSQYVEFKLNISFDELKVELALGTIGLHTMWNEHFGIGVVECMAAGLVVLAHDSGGPKMDIVKQFNDLPTGFLAHDVDTYAEQMSKIFQMSSEEILKLKLNARESFLECLLSHTSTIKD</sequence>
<dbReference type="Pfam" id="PF00534">
    <property type="entry name" value="Glycos_transf_1"/>
    <property type="match status" value="1"/>
</dbReference>
<keyword evidence="8 14" id="KW-0812">Transmembrane</keyword>
<evidence type="ECO:0000256" key="13">
    <source>
        <dbReference type="ARBA" id="ARBA00045128"/>
    </source>
</evidence>
<evidence type="ECO:0000256" key="8">
    <source>
        <dbReference type="ARBA" id="ARBA00022692"/>
    </source>
</evidence>
<dbReference type="GO" id="GO:0006487">
    <property type="term" value="P:protein N-linked glycosylation"/>
    <property type="evidence" value="ECO:0007669"/>
    <property type="project" value="TreeGrafter"/>
</dbReference>
<dbReference type="SUPFAM" id="SSF53756">
    <property type="entry name" value="UDP-Glycosyltransferase/glycogen phosphorylase"/>
    <property type="match status" value="1"/>
</dbReference>
<protein>
    <recommendedName>
        <fullName evidence="5 14">GDP-Man:Man(3)GlcNAc(2)-PP-Dol alpha-1,2-mannosyltransferase</fullName>
        <ecNumber evidence="4 14">2.4.1.131</ecNumber>
    </recommendedName>
</protein>
<dbReference type="EC" id="2.4.1.131" evidence="4 14"/>